<accession>A0A0W0Z3F7</accession>
<organism evidence="3 4">
    <name type="scientific">Legionella santicrucis</name>
    <dbReference type="NCBI Taxonomy" id="45074"/>
    <lineage>
        <taxon>Bacteria</taxon>
        <taxon>Pseudomonadati</taxon>
        <taxon>Pseudomonadota</taxon>
        <taxon>Gammaproteobacteria</taxon>
        <taxon>Legionellales</taxon>
        <taxon>Legionellaceae</taxon>
        <taxon>Legionella</taxon>
    </lineage>
</organism>
<evidence type="ECO:0000256" key="2">
    <source>
        <dbReference type="SAM" id="MobiDB-lite"/>
    </source>
</evidence>
<comment type="caution">
    <text evidence="3">The sequence shown here is derived from an EMBL/GenBank/DDBJ whole genome shotgun (WGS) entry which is preliminary data.</text>
</comment>
<gene>
    <name evidence="3" type="primary">sidG_2</name>
    <name evidence="3" type="ORF">Lsan_1105</name>
</gene>
<feature type="coiled-coil region" evidence="1">
    <location>
        <begin position="270"/>
        <end position="317"/>
    </location>
</feature>
<dbReference type="OrthoDB" id="5654016at2"/>
<protein>
    <submittedName>
        <fullName evidence="3">SidG protein, substrate of the Dot/Icm system</fullName>
    </submittedName>
</protein>
<reference evidence="3 4" key="1">
    <citation type="submission" date="2015-11" db="EMBL/GenBank/DDBJ databases">
        <title>Genomic analysis of 38 Legionella species identifies large and diverse effector repertoires.</title>
        <authorList>
            <person name="Burstein D."/>
            <person name="Amaro F."/>
            <person name="Zusman T."/>
            <person name="Lifshitz Z."/>
            <person name="Cohen O."/>
            <person name="Gilbert J.A."/>
            <person name="Pupko T."/>
            <person name="Shuman H.A."/>
            <person name="Segal G."/>
        </authorList>
    </citation>
    <scope>NUCLEOTIDE SEQUENCE [LARGE SCALE GENOMIC DNA]</scope>
    <source>
        <strain evidence="3 4">SC-63-C7</strain>
    </source>
</reference>
<dbReference type="Proteomes" id="UP000054703">
    <property type="component" value="Unassembled WGS sequence"/>
</dbReference>
<dbReference type="PATRIC" id="fig|45074.5.peg.1178"/>
<keyword evidence="1" id="KW-0175">Coiled coil</keyword>
<dbReference type="RefSeq" id="WP_058513516.1">
    <property type="nucleotide sequence ID" value="NZ_CAAAIH010000003.1"/>
</dbReference>
<feature type="compositionally biased region" description="Acidic residues" evidence="2">
    <location>
        <begin position="917"/>
        <end position="934"/>
    </location>
</feature>
<evidence type="ECO:0000313" key="4">
    <source>
        <dbReference type="Proteomes" id="UP000054703"/>
    </source>
</evidence>
<name>A0A0W0Z3F7_9GAMM</name>
<sequence length="944" mass="106867">MPKSKVNQGLFGITVQTWGTKDKQSNGMINFMDQQLFGGDVGHASINMKLPINEDTKKWIEQYCCKESYEKFKTKNGDVSYERYLEEVEKAIPFSQKKQEVRKAQFNESGALQTSQERAYEQEYFDIDFSWWPSRVSTTTMDMIKEREGKHVNYAEEWRDYLQPVQRLHRGKIGQRLMDYDPLTVTHQRDLPDFILERMKKRNSMEKNDEKLNAITLLEKKIGELTSTTFGSTMKLMFKNIGIDGESLKKEFYEGNKQTDNIEELKTFLIQRVSDTKSNLINENENLKTQLEDSSDIDALQQKIAEISESIKTVADEITEIKRDERLDDLHAIFNEANGPIPFTGQVDSIVNGLPELKDLLKLQYGTISANSVTRLIAHIDNLIIEKQAKDQSTHAQTLEKIAKYEEICKLPENEQEDALWDEGLNDVNIDELRNQIKSDSGSIEPLKQIKSELLNYQNDGLSFSAEWEVKFNQVMTDWHSAIDEPCQFITPESSKQIAATALTLKTTRDEGIVEKQSTQDKFQSEHAKLKRDLAYFEEFEAFFEDNSSAYSTLGRAPHHTVSLPLQTDTSRGLSPVEMLKKMHELIVEDPEKFNLYKKNCSLTSMEVLKAGAKHDPYLLQVMDTPALGFFGTPQQVLTNAQNAQAAIDNQKTNTILKTLNPDRYLDRALGYGISLYMEKDSSKLQQALGITIGSLVSVAKLPGIIADAVLDPTASLDDLVDTLDLIYERDSTKLKVGMTILSSPALVCLGAMSGIQKTFELAATPFKFLYHKLSHQPKESMDLITVPVGGYKQEESASSSYTNTALASLVNQGIKQKLDANTITIAKQKNPKDTLDAFAKALSDNPKMVVVLDAKAHTQLLSYVLKPENAEQKQLFYKCCNQSVAQAAAFEPKTKEGIREFIPEERRPQQTQTNEAVEEVTMENNELEEEEMDEHSALSMSMS</sequence>
<evidence type="ECO:0000256" key="1">
    <source>
        <dbReference type="SAM" id="Coils"/>
    </source>
</evidence>
<keyword evidence="4" id="KW-1185">Reference proteome</keyword>
<proteinExistence type="predicted"/>
<dbReference type="AlphaFoldDB" id="A0A0W0Z3F7"/>
<dbReference type="EMBL" id="LNYU01000024">
    <property type="protein sequence ID" value="KTD63672.1"/>
    <property type="molecule type" value="Genomic_DNA"/>
</dbReference>
<feature type="region of interest" description="Disordered" evidence="2">
    <location>
        <begin position="906"/>
        <end position="944"/>
    </location>
</feature>
<evidence type="ECO:0000313" key="3">
    <source>
        <dbReference type="EMBL" id="KTD63672.1"/>
    </source>
</evidence>